<accession>A0AA41SAF9</accession>
<evidence type="ECO:0000256" key="1">
    <source>
        <dbReference type="SAM" id="SignalP"/>
    </source>
</evidence>
<dbReference type="AlphaFoldDB" id="A0AA41SAF9"/>
<feature type="signal peptide" evidence="1">
    <location>
        <begin position="1"/>
        <end position="27"/>
    </location>
</feature>
<organism evidence="2 3">
    <name type="scientific">Papaver nudicaule</name>
    <name type="common">Iceland poppy</name>
    <dbReference type="NCBI Taxonomy" id="74823"/>
    <lineage>
        <taxon>Eukaryota</taxon>
        <taxon>Viridiplantae</taxon>
        <taxon>Streptophyta</taxon>
        <taxon>Embryophyta</taxon>
        <taxon>Tracheophyta</taxon>
        <taxon>Spermatophyta</taxon>
        <taxon>Magnoliopsida</taxon>
        <taxon>Ranunculales</taxon>
        <taxon>Papaveraceae</taxon>
        <taxon>Papaveroideae</taxon>
        <taxon>Papaver</taxon>
    </lineage>
</organism>
<sequence length="97" mass="10389">MSNFTTHLVVALSLCLLLLGFSYSAEAVARLLVNDTEASTNMIPLQCVGLCRNDPECNNTCVHSGYGGGVCRLAASASYFGEQVDANKGKFSMQCCW</sequence>
<proteinExistence type="predicted"/>
<comment type="caution">
    <text evidence="2">The sequence shown here is derived from an EMBL/GenBank/DDBJ whole genome shotgun (WGS) entry which is preliminary data.</text>
</comment>
<dbReference type="Proteomes" id="UP001177140">
    <property type="component" value="Unassembled WGS sequence"/>
</dbReference>
<feature type="chain" id="PRO_5041467185" evidence="1">
    <location>
        <begin position="28"/>
        <end position="97"/>
    </location>
</feature>
<name>A0AA41SAF9_PAPNU</name>
<keyword evidence="3" id="KW-1185">Reference proteome</keyword>
<reference evidence="2" key="1">
    <citation type="submission" date="2022-03" db="EMBL/GenBank/DDBJ databases">
        <title>A functionally conserved STORR gene fusion in Papaver species that diverged 16.8 million years ago.</title>
        <authorList>
            <person name="Catania T."/>
        </authorList>
    </citation>
    <scope>NUCLEOTIDE SEQUENCE</scope>
    <source>
        <strain evidence="2">S-191538</strain>
    </source>
</reference>
<gene>
    <name evidence="2" type="ORF">MKW94_012522</name>
</gene>
<evidence type="ECO:0000313" key="3">
    <source>
        <dbReference type="Proteomes" id="UP001177140"/>
    </source>
</evidence>
<keyword evidence="1" id="KW-0732">Signal</keyword>
<dbReference type="EMBL" id="JAJJMA010112864">
    <property type="protein sequence ID" value="MCL7031510.1"/>
    <property type="molecule type" value="Genomic_DNA"/>
</dbReference>
<evidence type="ECO:0000313" key="2">
    <source>
        <dbReference type="EMBL" id="MCL7031510.1"/>
    </source>
</evidence>
<protein>
    <submittedName>
        <fullName evidence="2">Uncharacterized protein</fullName>
    </submittedName>
</protein>